<keyword evidence="1" id="KW-0732">Signal</keyword>
<organism evidence="2 3">
    <name type="scientific">Pseudomicrostroma glucosiphilum</name>
    <dbReference type="NCBI Taxonomy" id="1684307"/>
    <lineage>
        <taxon>Eukaryota</taxon>
        <taxon>Fungi</taxon>
        <taxon>Dikarya</taxon>
        <taxon>Basidiomycota</taxon>
        <taxon>Ustilaginomycotina</taxon>
        <taxon>Exobasidiomycetes</taxon>
        <taxon>Microstromatales</taxon>
        <taxon>Microstromatales incertae sedis</taxon>
        <taxon>Pseudomicrostroma</taxon>
    </lineage>
</organism>
<reference evidence="2 3" key="1">
    <citation type="journal article" date="2018" name="Mol. Biol. Evol.">
        <title>Broad Genomic Sampling Reveals a Smut Pathogenic Ancestry of the Fungal Clade Ustilaginomycotina.</title>
        <authorList>
            <person name="Kijpornyongpan T."/>
            <person name="Mondo S.J."/>
            <person name="Barry K."/>
            <person name="Sandor L."/>
            <person name="Lee J."/>
            <person name="Lipzen A."/>
            <person name="Pangilinan J."/>
            <person name="LaButti K."/>
            <person name="Hainaut M."/>
            <person name="Henrissat B."/>
            <person name="Grigoriev I.V."/>
            <person name="Spatafora J.W."/>
            <person name="Aime M.C."/>
        </authorList>
    </citation>
    <scope>NUCLEOTIDE SEQUENCE [LARGE SCALE GENOMIC DNA]</scope>
    <source>
        <strain evidence="2 3">MCA 4718</strain>
    </source>
</reference>
<sequence length="176" mass="18680">MFFAAHLAIVLPFMVAQTWGNASMTWPIEAADLTFAGLLSVSTLVYILSTSRPALSQSGKRSEGGAEAGWRAYSAHTHTPRTSTSDPMSATNGACSLPFFGVKSHHTPPVSIARFSPWSLPLCTSGIANAPRDRADLTAVAIRQQPGCVVIESVPLTHSEQLFDLASTIAAIALDR</sequence>
<name>A0A316U5W6_9BASI</name>
<feature type="signal peptide" evidence="1">
    <location>
        <begin position="1"/>
        <end position="20"/>
    </location>
</feature>
<feature type="chain" id="PRO_5016369756" evidence="1">
    <location>
        <begin position="21"/>
        <end position="176"/>
    </location>
</feature>
<dbReference type="Proteomes" id="UP000245942">
    <property type="component" value="Unassembled WGS sequence"/>
</dbReference>
<evidence type="ECO:0000256" key="1">
    <source>
        <dbReference type="SAM" id="SignalP"/>
    </source>
</evidence>
<proteinExistence type="predicted"/>
<evidence type="ECO:0000313" key="3">
    <source>
        <dbReference type="Proteomes" id="UP000245942"/>
    </source>
</evidence>
<accession>A0A316U5W6</accession>
<dbReference type="RefSeq" id="XP_025347762.1">
    <property type="nucleotide sequence ID" value="XM_025489633.1"/>
</dbReference>
<dbReference type="EMBL" id="KZ819327">
    <property type="protein sequence ID" value="PWN20602.1"/>
    <property type="molecule type" value="Genomic_DNA"/>
</dbReference>
<keyword evidence="3" id="KW-1185">Reference proteome</keyword>
<gene>
    <name evidence="2" type="ORF">BCV69DRAFT_193436</name>
</gene>
<protein>
    <submittedName>
        <fullName evidence="2">Uncharacterized protein</fullName>
    </submittedName>
</protein>
<dbReference type="GeneID" id="37011367"/>
<evidence type="ECO:0000313" key="2">
    <source>
        <dbReference type="EMBL" id="PWN20602.1"/>
    </source>
</evidence>
<dbReference type="AlphaFoldDB" id="A0A316U5W6"/>